<evidence type="ECO:0000256" key="11">
    <source>
        <dbReference type="SAM" id="Phobius"/>
    </source>
</evidence>
<evidence type="ECO:0000256" key="6">
    <source>
        <dbReference type="ARBA" id="ARBA00022840"/>
    </source>
</evidence>
<dbReference type="InterPro" id="IPR023214">
    <property type="entry name" value="HAD_sf"/>
</dbReference>
<evidence type="ECO:0000256" key="5">
    <source>
        <dbReference type="ARBA" id="ARBA00022741"/>
    </source>
</evidence>
<evidence type="ECO:0000256" key="3">
    <source>
        <dbReference type="ARBA" id="ARBA00022553"/>
    </source>
</evidence>
<comment type="caution">
    <text evidence="13">The sequence shown here is derived from an EMBL/GenBank/DDBJ whole genome shotgun (WGS) entry which is preliminary data.</text>
</comment>
<dbReference type="GO" id="GO:0005524">
    <property type="term" value="F:ATP binding"/>
    <property type="evidence" value="ECO:0007669"/>
    <property type="project" value="UniProtKB-KW"/>
</dbReference>
<feature type="domain" description="Cation-transporting P-type ATPase C-terminal" evidence="12">
    <location>
        <begin position="355"/>
        <end position="535"/>
    </location>
</feature>
<dbReference type="Pfam" id="PF13246">
    <property type="entry name" value="Cation_ATPase"/>
    <property type="match status" value="1"/>
</dbReference>
<dbReference type="InterPro" id="IPR006415">
    <property type="entry name" value="P-type_ATPase_IIIB"/>
</dbReference>
<evidence type="ECO:0000313" key="14">
    <source>
        <dbReference type="Proteomes" id="UP000824141"/>
    </source>
</evidence>
<evidence type="ECO:0000256" key="7">
    <source>
        <dbReference type="ARBA" id="ARBA00022842"/>
    </source>
</evidence>
<keyword evidence="6" id="KW-0067">ATP-binding</keyword>
<dbReference type="AlphaFoldDB" id="A0A9D1FT32"/>
<evidence type="ECO:0000256" key="9">
    <source>
        <dbReference type="ARBA" id="ARBA00022989"/>
    </source>
</evidence>
<dbReference type="InterPro" id="IPR044492">
    <property type="entry name" value="P_typ_ATPase_HD_dom"/>
</dbReference>
<reference evidence="13" key="1">
    <citation type="submission" date="2020-10" db="EMBL/GenBank/DDBJ databases">
        <authorList>
            <person name="Gilroy R."/>
        </authorList>
    </citation>
    <scope>NUCLEOTIDE SEQUENCE</scope>
    <source>
        <strain evidence="13">6086</strain>
    </source>
</reference>
<feature type="transmembrane region" description="Helical" evidence="11">
    <location>
        <begin position="330"/>
        <end position="352"/>
    </location>
</feature>
<reference evidence="13" key="2">
    <citation type="journal article" date="2021" name="PeerJ">
        <title>Extensive microbial diversity within the chicken gut microbiome revealed by metagenomics and culture.</title>
        <authorList>
            <person name="Gilroy R."/>
            <person name="Ravi A."/>
            <person name="Getino M."/>
            <person name="Pursley I."/>
            <person name="Horton D.L."/>
            <person name="Alikhan N.F."/>
            <person name="Baker D."/>
            <person name="Gharbi K."/>
            <person name="Hall N."/>
            <person name="Watson M."/>
            <person name="Adriaenssens E.M."/>
            <person name="Foster-Nyarko E."/>
            <person name="Jarju S."/>
            <person name="Secka A."/>
            <person name="Antonio M."/>
            <person name="Oren A."/>
            <person name="Chaudhuri R.R."/>
            <person name="La Ragione R."/>
            <person name="Hildebrand F."/>
            <person name="Pallen M.J."/>
        </authorList>
    </citation>
    <scope>NUCLEOTIDE SEQUENCE</scope>
    <source>
        <strain evidence="13">6086</strain>
    </source>
</reference>
<feature type="transmembrane region" description="Helical" evidence="11">
    <location>
        <begin position="513"/>
        <end position="536"/>
    </location>
</feature>
<dbReference type="InterPro" id="IPR036412">
    <property type="entry name" value="HAD-like_sf"/>
</dbReference>
<dbReference type="Pfam" id="PF00689">
    <property type="entry name" value="Cation_ATPase_C"/>
    <property type="match status" value="1"/>
</dbReference>
<proteinExistence type="predicted"/>
<name>A0A9D1FT32_9FIRM</name>
<evidence type="ECO:0000256" key="8">
    <source>
        <dbReference type="ARBA" id="ARBA00022967"/>
    </source>
</evidence>
<dbReference type="PANTHER" id="PTHR42861">
    <property type="entry name" value="CALCIUM-TRANSPORTING ATPASE"/>
    <property type="match status" value="1"/>
</dbReference>
<dbReference type="SFLD" id="SFLDS00003">
    <property type="entry name" value="Haloacid_Dehalogenase"/>
    <property type="match status" value="1"/>
</dbReference>
<evidence type="ECO:0000259" key="12">
    <source>
        <dbReference type="Pfam" id="PF00689"/>
    </source>
</evidence>
<dbReference type="SFLD" id="SFLDG00002">
    <property type="entry name" value="C1.7:_P-type_atpase_like"/>
    <property type="match status" value="1"/>
</dbReference>
<dbReference type="InterPro" id="IPR023298">
    <property type="entry name" value="ATPase_P-typ_TM_dom_sf"/>
</dbReference>
<gene>
    <name evidence="13" type="ORF">IAD03_09195</name>
</gene>
<dbReference type="NCBIfam" id="TIGR01494">
    <property type="entry name" value="ATPase_P-type"/>
    <property type="match status" value="1"/>
</dbReference>
<dbReference type="SFLD" id="SFLDF00027">
    <property type="entry name" value="p-type_atpase"/>
    <property type="match status" value="1"/>
</dbReference>
<dbReference type="GO" id="GO:0015444">
    <property type="term" value="F:P-type magnesium transporter activity"/>
    <property type="evidence" value="ECO:0007669"/>
    <property type="project" value="InterPro"/>
</dbReference>
<dbReference type="InterPro" id="IPR001757">
    <property type="entry name" value="P_typ_ATPase"/>
</dbReference>
<dbReference type="InterPro" id="IPR018303">
    <property type="entry name" value="ATPase_P-typ_P_site"/>
</dbReference>
<dbReference type="InterPro" id="IPR006068">
    <property type="entry name" value="ATPase_P-typ_cation-transptr_C"/>
</dbReference>
<organism evidence="13 14">
    <name type="scientific">Candidatus Caccousia stercoris</name>
    <dbReference type="NCBI Taxonomy" id="2840723"/>
    <lineage>
        <taxon>Bacteria</taxon>
        <taxon>Bacillati</taxon>
        <taxon>Bacillota</taxon>
        <taxon>Clostridia</taxon>
        <taxon>Eubacteriales</taxon>
        <taxon>Oscillospiraceae</taxon>
        <taxon>Oscillospiraceae incertae sedis</taxon>
        <taxon>Candidatus Caccousia</taxon>
    </lineage>
</organism>
<dbReference type="Gene3D" id="3.40.50.1000">
    <property type="entry name" value="HAD superfamily/HAD-like"/>
    <property type="match status" value="1"/>
</dbReference>
<feature type="non-terminal residue" evidence="13">
    <location>
        <position position="1"/>
    </location>
</feature>
<keyword evidence="8" id="KW-1278">Translocase</keyword>
<dbReference type="Proteomes" id="UP000824141">
    <property type="component" value="Unassembled WGS sequence"/>
</dbReference>
<evidence type="ECO:0000256" key="2">
    <source>
        <dbReference type="ARBA" id="ARBA00022475"/>
    </source>
</evidence>
<dbReference type="SUPFAM" id="SSF81665">
    <property type="entry name" value="Calcium ATPase, transmembrane domain M"/>
    <property type="match status" value="1"/>
</dbReference>
<keyword evidence="3" id="KW-0597">Phosphoprotein</keyword>
<dbReference type="GO" id="GO:0005886">
    <property type="term" value="C:plasma membrane"/>
    <property type="evidence" value="ECO:0007669"/>
    <property type="project" value="UniProtKB-SubCell"/>
</dbReference>
<dbReference type="PRINTS" id="PR01836">
    <property type="entry name" value="MGATPASE"/>
</dbReference>
<dbReference type="GO" id="GO:0016887">
    <property type="term" value="F:ATP hydrolysis activity"/>
    <property type="evidence" value="ECO:0007669"/>
    <property type="project" value="InterPro"/>
</dbReference>
<dbReference type="PROSITE" id="PS00154">
    <property type="entry name" value="ATPASE_E1_E2"/>
    <property type="match status" value="1"/>
</dbReference>
<accession>A0A9D1FT32</accession>
<keyword evidence="5" id="KW-0547">Nucleotide-binding</keyword>
<dbReference type="SUPFAM" id="SSF56784">
    <property type="entry name" value="HAD-like"/>
    <property type="match status" value="1"/>
</dbReference>
<keyword evidence="7" id="KW-0460">Magnesium</keyword>
<keyword evidence="9 11" id="KW-1133">Transmembrane helix</keyword>
<dbReference type="Gene3D" id="1.20.1110.10">
    <property type="entry name" value="Calcium-transporting ATPase, transmembrane domain"/>
    <property type="match status" value="1"/>
</dbReference>
<dbReference type="Gene3D" id="3.40.1110.10">
    <property type="entry name" value="Calcium-transporting ATPase, cytoplasmic domain N"/>
    <property type="match status" value="1"/>
</dbReference>
<evidence type="ECO:0000313" key="13">
    <source>
        <dbReference type="EMBL" id="HIS79531.1"/>
    </source>
</evidence>
<protein>
    <submittedName>
        <fullName evidence="13">HAD-IC family P-type ATPase</fullName>
    </submittedName>
</protein>
<keyword evidence="4 11" id="KW-0812">Transmembrane</keyword>
<sequence>LCVDKTGTLTGDTLLLEYYTDLLGNESEKVLEYAVLNSFFHTGANSDLDQAVLRFLDMPQKGSRLRELTNTWQKTEERPFDYERRFVSVLLSQGQEQLLIVKGSIHEVAVRCRYTEYRGEVREMEAGALSSIHAVTDEMTEDGMKVLAVAYKRCTACSLTDEEENGLILLGYLAFFDAPKQSAAAALRQLQELHVPVKLLTGDQAEAAVSVCRRLGIPTDEILTGSELDALSPNDLPIRVEKSTVFAELSPGQKASVVSILRENGHTTGFLGDGVNDLPAVAAADVGISVDTAAESLKECADVVLLKKDLHVLAHGILEGRRAFVNMAKYIRITASSNFGNICSIVLASVLLPFFPMTAAQLLLLNLLYDTLCLILPWDNVDKELLHRPLEWSGRTLGRFMRVFGPVSSLFDFLTFAILYFLLCPLLCGGTFFSLSSARQAQFISIFQTGWFLESMWTQVLILQLLRTQRLPFVQSRAARPVLLVTAVGILLFTLLPFTPIGGLLGLTALPPVYFLCLVGIVALYLLLVSLVKMLYLRRFHDLF</sequence>
<evidence type="ECO:0000256" key="4">
    <source>
        <dbReference type="ARBA" id="ARBA00022692"/>
    </source>
</evidence>
<evidence type="ECO:0000256" key="1">
    <source>
        <dbReference type="ARBA" id="ARBA00004651"/>
    </source>
</evidence>
<comment type="subcellular location">
    <subcellularLocation>
        <location evidence="1">Cell membrane</location>
        <topology evidence="1">Multi-pass membrane protein</topology>
    </subcellularLocation>
</comment>
<evidence type="ECO:0000256" key="10">
    <source>
        <dbReference type="ARBA" id="ARBA00023136"/>
    </source>
</evidence>
<dbReference type="InterPro" id="IPR023299">
    <property type="entry name" value="ATPase_P-typ_cyto_dom_N"/>
</dbReference>
<dbReference type="EMBL" id="DVJM01000196">
    <property type="protein sequence ID" value="HIS79531.1"/>
    <property type="molecule type" value="Genomic_DNA"/>
</dbReference>
<feature type="transmembrane region" description="Helical" evidence="11">
    <location>
        <begin position="478"/>
        <end position="501"/>
    </location>
</feature>
<keyword evidence="2" id="KW-1003">Cell membrane</keyword>
<keyword evidence="10 11" id="KW-0472">Membrane</keyword>